<keyword evidence="4" id="KW-1185">Reference proteome</keyword>
<gene>
    <name evidence="2" type="ORF">AOZ06_12660</name>
    <name evidence="3" type="ORF">AOZ06_12980</name>
</gene>
<feature type="region of interest" description="Disordered" evidence="1">
    <location>
        <begin position="241"/>
        <end position="263"/>
    </location>
</feature>
<dbReference type="OrthoDB" id="10008999at2"/>
<evidence type="ECO:0000256" key="1">
    <source>
        <dbReference type="SAM" id="MobiDB-lite"/>
    </source>
</evidence>
<dbReference type="RefSeq" id="WP_054289611.1">
    <property type="nucleotide sequence ID" value="NZ_CP012752.1"/>
</dbReference>
<dbReference type="EMBL" id="CP012752">
    <property type="protein sequence ID" value="ALG07645.1"/>
    <property type="molecule type" value="Genomic_DNA"/>
</dbReference>
<evidence type="ECO:0000313" key="4">
    <source>
        <dbReference type="Proteomes" id="UP000063699"/>
    </source>
</evidence>
<accession>A0A0N9HWW2</accession>
<organism evidence="2 4">
    <name type="scientific">Kibdelosporangium phytohabitans</name>
    <dbReference type="NCBI Taxonomy" id="860235"/>
    <lineage>
        <taxon>Bacteria</taxon>
        <taxon>Bacillati</taxon>
        <taxon>Actinomycetota</taxon>
        <taxon>Actinomycetes</taxon>
        <taxon>Pseudonocardiales</taxon>
        <taxon>Pseudonocardiaceae</taxon>
        <taxon>Kibdelosporangium</taxon>
    </lineage>
</organism>
<sequence>MPDQTVLQQAASVARLLGHTRTAARFADVLKTHAAQGCPVDGIAPCTVEQYAREYLDEHTDGPNTVVLHIEPDLSSPGEDHLTRVRRRWREAERDNAALVEQVEQRDQQIAAYRELLGCIWLYVNWRYVTKQLETVQKELWADAVEQWQPDGSDDPPPPRTVDRWWRDDAPATQPLVCGACCCAIPVHKTWGPLDQFTPQQHAEIQQTLAKLGADLTAILDSLKPEPTLCGAVEGATGIKCDEPERHRDDHTGTSTAQQNASVGYQLTVTWPRQPYDTCATEATP</sequence>
<proteinExistence type="predicted"/>
<protein>
    <submittedName>
        <fullName evidence="2">Uncharacterized protein</fullName>
    </submittedName>
</protein>
<name>A0A0N9HWW2_9PSEU</name>
<dbReference type="STRING" id="860235.AOZ06_12660"/>
<dbReference type="Proteomes" id="UP000063699">
    <property type="component" value="Chromosome"/>
</dbReference>
<dbReference type="KEGG" id="kphy:AOZ06_12980"/>
<dbReference type="AlphaFoldDB" id="A0A0N9HWW2"/>
<reference evidence="2 4" key="1">
    <citation type="submission" date="2015-07" db="EMBL/GenBank/DDBJ databases">
        <title>Genome sequencing of Kibdelosporangium phytohabitans.</title>
        <authorList>
            <person name="Qin S."/>
            <person name="Xing K."/>
        </authorList>
    </citation>
    <scope>NUCLEOTIDE SEQUENCE [LARGE SCALE GENOMIC DNA]</scope>
    <source>
        <strain evidence="2 4">KLBMP1111</strain>
    </source>
</reference>
<evidence type="ECO:0000313" key="3">
    <source>
        <dbReference type="EMBL" id="ALG07701.1"/>
    </source>
</evidence>
<feature type="compositionally biased region" description="Basic and acidic residues" evidence="1">
    <location>
        <begin position="241"/>
        <end position="252"/>
    </location>
</feature>
<dbReference type="EMBL" id="CP012752">
    <property type="protein sequence ID" value="ALG07701.1"/>
    <property type="molecule type" value="Genomic_DNA"/>
</dbReference>
<evidence type="ECO:0000313" key="2">
    <source>
        <dbReference type="EMBL" id="ALG07645.1"/>
    </source>
</evidence>
<dbReference type="KEGG" id="kphy:AOZ06_12660"/>
<feature type="compositionally biased region" description="Polar residues" evidence="1">
    <location>
        <begin position="253"/>
        <end position="263"/>
    </location>
</feature>